<proteinExistence type="predicted"/>
<feature type="region of interest" description="Disordered" evidence="1">
    <location>
        <begin position="70"/>
        <end position="100"/>
    </location>
</feature>
<keyword evidence="3" id="KW-1185">Reference proteome</keyword>
<evidence type="ECO:0000313" key="2">
    <source>
        <dbReference type="EMBL" id="KAL3406603.1"/>
    </source>
</evidence>
<organism evidence="2 3">
    <name type="scientific">Trichogramma kaykai</name>
    <dbReference type="NCBI Taxonomy" id="54128"/>
    <lineage>
        <taxon>Eukaryota</taxon>
        <taxon>Metazoa</taxon>
        <taxon>Ecdysozoa</taxon>
        <taxon>Arthropoda</taxon>
        <taxon>Hexapoda</taxon>
        <taxon>Insecta</taxon>
        <taxon>Pterygota</taxon>
        <taxon>Neoptera</taxon>
        <taxon>Endopterygota</taxon>
        <taxon>Hymenoptera</taxon>
        <taxon>Apocrita</taxon>
        <taxon>Proctotrupomorpha</taxon>
        <taxon>Chalcidoidea</taxon>
        <taxon>Trichogrammatidae</taxon>
        <taxon>Trichogramma</taxon>
    </lineage>
</organism>
<dbReference type="EMBL" id="JBJJXI010000018">
    <property type="protein sequence ID" value="KAL3406603.1"/>
    <property type="molecule type" value="Genomic_DNA"/>
</dbReference>
<accession>A0ABD2XPD6</accession>
<reference evidence="2 3" key="1">
    <citation type="journal article" date="2024" name="bioRxiv">
        <title>A reference genome for Trichogramma kaykai: A tiny desert-dwelling parasitoid wasp with competing sex-ratio distorters.</title>
        <authorList>
            <person name="Culotta J."/>
            <person name="Lindsey A.R."/>
        </authorList>
    </citation>
    <scope>NUCLEOTIDE SEQUENCE [LARGE SCALE GENOMIC DNA]</scope>
    <source>
        <strain evidence="2 3">KSX58</strain>
    </source>
</reference>
<gene>
    <name evidence="2" type="ORF">TKK_000764</name>
</gene>
<protein>
    <submittedName>
        <fullName evidence="2">Uncharacterized protein</fullName>
    </submittedName>
</protein>
<dbReference type="AlphaFoldDB" id="A0ABD2XPD6"/>
<evidence type="ECO:0000256" key="1">
    <source>
        <dbReference type="SAM" id="MobiDB-lite"/>
    </source>
</evidence>
<comment type="caution">
    <text evidence="2">The sequence shown here is derived from an EMBL/GenBank/DDBJ whole genome shotgun (WGS) entry which is preliminary data.</text>
</comment>
<evidence type="ECO:0000313" key="3">
    <source>
        <dbReference type="Proteomes" id="UP001627154"/>
    </source>
</evidence>
<sequence>MSMNIQCCDDRDTKGMKKKRNRCSSTACGGLTKLNVLRFIPRIIFICRKINTRPSRLVFFLLSRLPRSLYTSSRSQVREQREGEKQEKLGPSPVHPHGRDISIQQRRRELCIMISPRFTTTTARWQPRAHPRPSNNITCCAS</sequence>
<name>A0ABD2XPD6_9HYME</name>
<dbReference type="Proteomes" id="UP001627154">
    <property type="component" value="Unassembled WGS sequence"/>
</dbReference>
<feature type="compositionally biased region" description="Basic and acidic residues" evidence="1">
    <location>
        <begin position="76"/>
        <end position="88"/>
    </location>
</feature>